<keyword evidence="3" id="KW-1185">Reference proteome</keyword>
<feature type="domain" description="DUF7785" evidence="1">
    <location>
        <begin position="7"/>
        <end position="84"/>
    </location>
</feature>
<proteinExistence type="predicted"/>
<accession>A0A177B9N1</accession>
<dbReference type="InterPro" id="IPR056687">
    <property type="entry name" value="DUF7785"/>
</dbReference>
<reference evidence="2 3" key="1">
    <citation type="submission" date="2016-04" db="EMBL/GenBank/DDBJ databases">
        <title>The genome of Intoshia linei affirms orthonectids as highly simplified spiralians.</title>
        <authorList>
            <person name="Mikhailov K.V."/>
            <person name="Slusarev G.S."/>
            <person name="Nikitin M.A."/>
            <person name="Logacheva M.D."/>
            <person name="Penin A."/>
            <person name="Aleoshin V."/>
            <person name="Panchin Y.V."/>
        </authorList>
    </citation>
    <scope>NUCLEOTIDE SEQUENCE [LARGE SCALE GENOMIC DNA]</scope>
    <source>
        <strain evidence="2">Intl2013</strain>
        <tissue evidence="2">Whole animal</tissue>
    </source>
</reference>
<sequence>MEESDCQSIDEKLKATSELIEKLSKLQHVRLTTEPKDKNYQNVTYPSKEETTLSQQLRSELQLLIATLHPAEVINADSLHNLMGINSEALNKTKSLEEN</sequence>
<protein>
    <recommendedName>
        <fullName evidence="1">DUF7785 domain-containing protein</fullName>
    </recommendedName>
</protein>
<gene>
    <name evidence="2" type="ORF">A3Q56_01236</name>
</gene>
<name>A0A177B9N1_9BILA</name>
<organism evidence="2 3">
    <name type="scientific">Intoshia linei</name>
    <dbReference type="NCBI Taxonomy" id="1819745"/>
    <lineage>
        <taxon>Eukaryota</taxon>
        <taxon>Metazoa</taxon>
        <taxon>Spiralia</taxon>
        <taxon>Lophotrochozoa</taxon>
        <taxon>Mesozoa</taxon>
        <taxon>Orthonectida</taxon>
        <taxon>Rhopaluridae</taxon>
        <taxon>Intoshia</taxon>
    </lineage>
</organism>
<evidence type="ECO:0000313" key="2">
    <source>
        <dbReference type="EMBL" id="OAF71009.1"/>
    </source>
</evidence>
<comment type="caution">
    <text evidence="2">The sequence shown here is derived from an EMBL/GenBank/DDBJ whole genome shotgun (WGS) entry which is preliminary data.</text>
</comment>
<dbReference type="Pfam" id="PF25009">
    <property type="entry name" value="DUF7785"/>
    <property type="match status" value="1"/>
</dbReference>
<evidence type="ECO:0000259" key="1">
    <source>
        <dbReference type="Pfam" id="PF25009"/>
    </source>
</evidence>
<dbReference type="AlphaFoldDB" id="A0A177B9N1"/>
<dbReference type="Proteomes" id="UP000078046">
    <property type="component" value="Unassembled WGS sequence"/>
</dbReference>
<evidence type="ECO:0000313" key="3">
    <source>
        <dbReference type="Proteomes" id="UP000078046"/>
    </source>
</evidence>
<dbReference type="EMBL" id="LWCA01000089">
    <property type="protein sequence ID" value="OAF71009.1"/>
    <property type="molecule type" value="Genomic_DNA"/>
</dbReference>